<feature type="chain" id="PRO_5039421330" evidence="1">
    <location>
        <begin position="29"/>
        <end position="199"/>
    </location>
</feature>
<feature type="signal peptide" evidence="1">
    <location>
        <begin position="1"/>
        <end position="28"/>
    </location>
</feature>
<evidence type="ECO:0000256" key="1">
    <source>
        <dbReference type="SAM" id="SignalP"/>
    </source>
</evidence>
<dbReference type="RefSeq" id="WP_114745381.1">
    <property type="nucleotide sequence ID" value="NZ_QQAY01000004.1"/>
</dbReference>
<organism evidence="2 3">
    <name type="scientific">Falsibacillus pallidus</name>
    <dbReference type="NCBI Taxonomy" id="493781"/>
    <lineage>
        <taxon>Bacteria</taxon>
        <taxon>Bacillati</taxon>
        <taxon>Bacillota</taxon>
        <taxon>Bacilli</taxon>
        <taxon>Bacillales</taxon>
        <taxon>Bacillaceae</taxon>
        <taxon>Falsibacillus</taxon>
    </lineage>
</organism>
<dbReference type="InterPro" id="IPR025616">
    <property type="entry name" value="YpjP"/>
</dbReference>
<dbReference type="EMBL" id="QQAY01000004">
    <property type="protein sequence ID" value="RDI43070.1"/>
    <property type="molecule type" value="Genomic_DNA"/>
</dbReference>
<evidence type="ECO:0000313" key="3">
    <source>
        <dbReference type="Proteomes" id="UP000255326"/>
    </source>
</evidence>
<dbReference type="AlphaFoldDB" id="A0A370GI88"/>
<comment type="caution">
    <text evidence="2">The sequence shown here is derived from an EMBL/GenBank/DDBJ whole genome shotgun (WGS) entry which is preliminary data.</text>
</comment>
<proteinExistence type="predicted"/>
<dbReference type="Pfam" id="PF14005">
    <property type="entry name" value="YpjP"/>
    <property type="match status" value="1"/>
</dbReference>
<name>A0A370GI88_9BACI</name>
<keyword evidence="1" id="KW-0732">Signal</keyword>
<dbReference type="OrthoDB" id="2435352at2"/>
<dbReference type="Proteomes" id="UP000255326">
    <property type="component" value="Unassembled WGS sequence"/>
</dbReference>
<evidence type="ECO:0000313" key="2">
    <source>
        <dbReference type="EMBL" id="RDI43070.1"/>
    </source>
</evidence>
<reference evidence="2 3" key="1">
    <citation type="submission" date="2018-07" db="EMBL/GenBank/DDBJ databases">
        <title>Genomic Encyclopedia of Type Strains, Phase IV (KMG-IV): sequencing the most valuable type-strain genomes for metagenomic binning, comparative biology and taxonomic classification.</title>
        <authorList>
            <person name="Goeker M."/>
        </authorList>
    </citation>
    <scope>NUCLEOTIDE SEQUENCE [LARGE SCALE GENOMIC DNA]</scope>
    <source>
        <strain evidence="2 3">DSM 25281</strain>
    </source>
</reference>
<keyword evidence="3" id="KW-1185">Reference proteome</keyword>
<gene>
    <name evidence="2" type="ORF">DFR59_104121</name>
</gene>
<accession>A0A370GI88</accession>
<sequence length="199" mass="23187">MKIWLRKSFVVLISILSFGMVTPSQAFMAENQTLDKAEQQTTPQLENNYDDKAERSGLFDDTDSRDAIIGIVMKEAEKQSFEKFGQKITPVIENEFKDIILPNIQKAIEMTIDQYPKEDLSHLAISEDPSGGTSEKIFHIYNANTGNDVIRFHVRRDHPPLEGYYFNFHYHTYHDQFQTHYDLGMIYWDKNTPPKWMSA</sequence>
<protein>
    <submittedName>
        <fullName evidence="2">YpjP-like protein</fullName>
    </submittedName>
</protein>